<dbReference type="EMBL" id="CAJPVJ010005989">
    <property type="protein sequence ID" value="CAG2170030.1"/>
    <property type="molecule type" value="Genomic_DNA"/>
</dbReference>
<dbReference type="GO" id="GO:0046578">
    <property type="term" value="P:regulation of Ras protein signal transduction"/>
    <property type="evidence" value="ECO:0007669"/>
    <property type="project" value="TreeGrafter"/>
</dbReference>
<dbReference type="OrthoDB" id="120383at2759"/>
<dbReference type="PROSITE" id="PS50238">
    <property type="entry name" value="RHOGAP"/>
    <property type="match status" value="1"/>
</dbReference>
<proteinExistence type="predicted"/>
<dbReference type="AlphaFoldDB" id="A0A7R9M3S7"/>
<feature type="domain" description="Rho-GAP" evidence="2">
    <location>
        <begin position="1"/>
        <end position="95"/>
    </location>
</feature>
<reference evidence="3" key="1">
    <citation type="submission" date="2020-11" db="EMBL/GenBank/DDBJ databases">
        <authorList>
            <person name="Tran Van P."/>
        </authorList>
    </citation>
    <scope>NUCLEOTIDE SEQUENCE</scope>
</reference>
<gene>
    <name evidence="3" type="ORF">ONB1V03_LOCUS9502</name>
</gene>
<sequence length="282" mass="29309">MMDDGLSVCLADDPAGNAKLMFSILECLPKINRCTVLYLMDHLKKIMSRADRNKMSSQAIAICFGPLFTCHSESENLHKPIEVFKFLLEIWPQRRSSTSRSASNDSMLSSNKGPTVAKLDPSMPVISSHPISSNVQTNPMTTTTITSSSAVTYSHLPPISIPSTTTSMLPTVSALTPGPSPTALTICETTAGTAAITTTTTSSMSAAAMTGLTALTALTALTDLESGHPVSAGPPVPAVKKTVAFAQQNNNSANSNSGVGGAPVVASGPSGQSRALPFPPNC</sequence>
<feature type="compositionally biased region" description="Low complexity" evidence="1">
    <location>
        <begin position="250"/>
        <end position="271"/>
    </location>
</feature>
<evidence type="ECO:0000256" key="1">
    <source>
        <dbReference type="SAM" id="MobiDB-lite"/>
    </source>
</evidence>
<evidence type="ECO:0000313" key="4">
    <source>
        <dbReference type="Proteomes" id="UP000728032"/>
    </source>
</evidence>
<evidence type="ECO:0000313" key="3">
    <source>
        <dbReference type="EMBL" id="CAD7652843.1"/>
    </source>
</evidence>
<name>A0A7R9M3S7_9ACAR</name>
<dbReference type="Proteomes" id="UP000728032">
    <property type="component" value="Unassembled WGS sequence"/>
</dbReference>
<dbReference type="EMBL" id="OC920814">
    <property type="protein sequence ID" value="CAD7652843.1"/>
    <property type="molecule type" value="Genomic_DNA"/>
</dbReference>
<dbReference type="GO" id="GO:0097060">
    <property type="term" value="C:synaptic membrane"/>
    <property type="evidence" value="ECO:0007669"/>
    <property type="project" value="TreeGrafter"/>
</dbReference>
<organism evidence="3">
    <name type="scientific">Oppiella nova</name>
    <dbReference type="NCBI Taxonomy" id="334625"/>
    <lineage>
        <taxon>Eukaryota</taxon>
        <taxon>Metazoa</taxon>
        <taxon>Ecdysozoa</taxon>
        <taxon>Arthropoda</taxon>
        <taxon>Chelicerata</taxon>
        <taxon>Arachnida</taxon>
        <taxon>Acari</taxon>
        <taxon>Acariformes</taxon>
        <taxon>Sarcoptiformes</taxon>
        <taxon>Oribatida</taxon>
        <taxon>Brachypylina</taxon>
        <taxon>Oppioidea</taxon>
        <taxon>Oppiidae</taxon>
        <taxon>Oppiella</taxon>
    </lineage>
</organism>
<evidence type="ECO:0000259" key="2">
    <source>
        <dbReference type="PROSITE" id="PS50238"/>
    </source>
</evidence>
<dbReference type="PANTHER" id="PTHR46150">
    <property type="entry name" value="RHO GTPASE-ACTIVATING PROTEIN 100F"/>
    <property type="match status" value="1"/>
</dbReference>
<dbReference type="InterPro" id="IPR052118">
    <property type="entry name" value="Rho-GAP_regulator"/>
</dbReference>
<dbReference type="InterPro" id="IPR000198">
    <property type="entry name" value="RhoGAP_dom"/>
</dbReference>
<dbReference type="SUPFAM" id="SSF48350">
    <property type="entry name" value="GTPase activation domain, GAP"/>
    <property type="match status" value="1"/>
</dbReference>
<dbReference type="Gene3D" id="1.10.555.10">
    <property type="entry name" value="Rho GTPase activation protein"/>
    <property type="match status" value="1"/>
</dbReference>
<dbReference type="InterPro" id="IPR008936">
    <property type="entry name" value="Rho_GTPase_activation_prot"/>
</dbReference>
<dbReference type="GO" id="GO:0005096">
    <property type="term" value="F:GTPase activator activity"/>
    <property type="evidence" value="ECO:0007669"/>
    <property type="project" value="TreeGrafter"/>
</dbReference>
<dbReference type="PANTHER" id="PTHR46150:SF3">
    <property type="entry name" value="RHO GTPASE-ACTIVATING PROTEIN 100F"/>
    <property type="match status" value="1"/>
</dbReference>
<dbReference type="GO" id="GO:0030030">
    <property type="term" value="P:cell projection organization"/>
    <property type="evidence" value="ECO:0007669"/>
    <property type="project" value="TreeGrafter"/>
</dbReference>
<dbReference type="Pfam" id="PF00620">
    <property type="entry name" value="RhoGAP"/>
    <property type="match status" value="1"/>
</dbReference>
<accession>A0A7R9M3S7</accession>
<keyword evidence="4" id="KW-1185">Reference proteome</keyword>
<protein>
    <recommendedName>
        <fullName evidence="2">Rho-GAP domain-containing protein</fullName>
    </recommendedName>
</protein>
<feature type="region of interest" description="Disordered" evidence="1">
    <location>
        <begin position="250"/>
        <end position="282"/>
    </location>
</feature>
<dbReference type="GO" id="GO:0007165">
    <property type="term" value="P:signal transduction"/>
    <property type="evidence" value="ECO:0007669"/>
    <property type="project" value="InterPro"/>
</dbReference>
<dbReference type="GO" id="GO:0016477">
    <property type="term" value="P:cell migration"/>
    <property type="evidence" value="ECO:0007669"/>
    <property type="project" value="TreeGrafter"/>
</dbReference>